<accession>C3X8W9</accession>
<reference evidence="2 3" key="1">
    <citation type="submission" date="2009-02" db="EMBL/GenBank/DDBJ databases">
        <title>The Genome Sequence of Oxalobacter formigenes OXCC13.</title>
        <authorList>
            <consortium name="The Broad Institute Genome Sequencing Platform"/>
            <person name="Ward D."/>
            <person name="Young S.K."/>
            <person name="Kodira C.D."/>
            <person name="Zeng Q."/>
            <person name="Koehrsen M."/>
            <person name="Alvarado L."/>
            <person name="Berlin A."/>
            <person name="Borenstein D."/>
            <person name="Chen Z."/>
            <person name="Engels R."/>
            <person name="Freedman E."/>
            <person name="Gellesch M."/>
            <person name="Goldberg J."/>
            <person name="Griggs A."/>
            <person name="Gujja S."/>
            <person name="Heiman D."/>
            <person name="Hepburn T."/>
            <person name="Howarth C."/>
            <person name="Jen D."/>
            <person name="Larson L."/>
            <person name="Lewis B."/>
            <person name="Mehta T."/>
            <person name="Park D."/>
            <person name="Pearson M."/>
            <person name="Roberts A."/>
            <person name="Saif S."/>
            <person name="Shea T."/>
            <person name="Shenoy N."/>
            <person name="Sisk P."/>
            <person name="Stolte C."/>
            <person name="Sykes S."/>
            <person name="Walk T."/>
            <person name="White J."/>
            <person name="Yandava C."/>
            <person name="Allison M.J."/>
            <person name="Lander E."/>
            <person name="Nusbaum C."/>
            <person name="Galagan J."/>
            <person name="Birren B."/>
        </authorList>
    </citation>
    <scope>NUCLEOTIDE SEQUENCE [LARGE SCALE GENOMIC DNA]</scope>
    <source>
        <strain evidence="2 3">OXCC13</strain>
    </source>
</reference>
<evidence type="ECO:0000313" key="3">
    <source>
        <dbReference type="Proteomes" id="UP000005089"/>
    </source>
</evidence>
<name>C3X8W9_OXAFO</name>
<dbReference type="eggNOG" id="ENOG5033AQ4">
    <property type="taxonomic scope" value="Bacteria"/>
</dbReference>
<feature type="region of interest" description="Disordered" evidence="1">
    <location>
        <begin position="1"/>
        <end position="112"/>
    </location>
</feature>
<keyword evidence="3" id="KW-1185">Reference proteome</keyword>
<dbReference type="Proteomes" id="UP000005089">
    <property type="component" value="Unassembled WGS sequence"/>
</dbReference>
<sequence>MNVPDEENNSFDGSSGDEPGANVPYDDALADSEDDRNDSWYKDPNAKASESPKVRKLLDELTDDGSGKEQAGQEPDMAGNNIAPNPLSKDASSSRPKTAEEEEMELLKHVKSERGRERIRSIISARKEAEMLRSEAQSEMDNFRKMIDMTGLDGRELAQTMEYGRLVNKGDEESLQRALNMLEVQRDMICKKLGREAPGVDLLSDFPDLKSAVDRKELSMDHALKLAKYERAERMRHQPQSEPEDDMRIWQSEELIGSLDGISAACNNYFRQYEKEADHPAKMQRIYNYFADPDNLNNFLRTVAPPMWFNHVKFLYENMPVPSRQNDYSRQQPLRSRSTATGSVADNPNMSNFDRIMKRMDDMGI</sequence>
<gene>
    <name evidence="2" type="ORF">OFBG_00673</name>
</gene>
<evidence type="ECO:0000256" key="1">
    <source>
        <dbReference type="SAM" id="MobiDB-lite"/>
    </source>
</evidence>
<feature type="region of interest" description="Disordered" evidence="1">
    <location>
        <begin position="322"/>
        <end position="348"/>
    </location>
</feature>
<evidence type="ECO:0000313" key="2">
    <source>
        <dbReference type="EMBL" id="EEO29645.1"/>
    </source>
</evidence>
<feature type="compositionally biased region" description="Basic and acidic residues" evidence="1">
    <location>
        <begin position="37"/>
        <end position="59"/>
    </location>
</feature>
<dbReference type="EMBL" id="GG658170">
    <property type="protein sequence ID" value="EEO29645.1"/>
    <property type="molecule type" value="Genomic_DNA"/>
</dbReference>
<organism evidence="2 3">
    <name type="scientific">Oxalobacter formigenes OXCC13</name>
    <dbReference type="NCBI Taxonomy" id="556269"/>
    <lineage>
        <taxon>Bacteria</taxon>
        <taxon>Pseudomonadati</taxon>
        <taxon>Pseudomonadota</taxon>
        <taxon>Betaproteobacteria</taxon>
        <taxon>Burkholderiales</taxon>
        <taxon>Oxalobacteraceae</taxon>
        <taxon>Oxalobacter</taxon>
    </lineage>
</organism>
<protein>
    <submittedName>
        <fullName evidence="2">Uncharacterized protein</fullName>
    </submittedName>
</protein>
<proteinExistence type="predicted"/>
<dbReference type="HOGENOM" id="CLU_067504_0_0_4"/>
<dbReference type="AlphaFoldDB" id="C3X8W9"/>
<feature type="compositionally biased region" description="Polar residues" evidence="1">
    <location>
        <begin position="323"/>
        <end position="348"/>
    </location>
</feature>